<dbReference type="Pfam" id="PF13191">
    <property type="entry name" value="AAA_16"/>
    <property type="match status" value="1"/>
</dbReference>
<comment type="caution">
    <text evidence="3">The sequence shown here is derived from an EMBL/GenBank/DDBJ whole genome shotgun (WGS) entry which is preliminary data.</text>
</comment>
<evidence type="ECO:0000313" key="4">
    <source>
        <dbReference type="Proteomes" id="UP000263377"/>
    </source>
</evidence>
<protein>
    <submittedName>
        <fullName evidence="3">Tetratricopeptide repeat protein</fullName>
    </submittedName>
</protein>
<gene>
    <name evidence="3" type="ORF">DR950_33265</name>
</gene>
<dbReference type="PANTHER" id="PTHR47691">
    <property type="entry name" value="REGULATOR-RELATED"/>
    <property type="match status" value="1"/>
</dbReference>
<keyword evidence="4" id="KW-1185">Reference proteome</keyword>
<dbReference type="EMBL" id="QVIG01000001">
    <property type="protein sequence ID" value="RGD61963.1"/>
    <property type="molecule type" value="Genomic_DNA"/>
</dbReference>
<dbReference type="InterPro" id="IPR019734">
    <property type="entry name" value="TPR_rpt"/>
</dbReference>
<dbReference type="PANTHER" id="PTHR47691:SF3">
    <property type="entry name" value="HTH-TYPE TRANSCRIPTIONAL REGULATOR RV0890C-RELATED"/>
    <property type="match status" value="1"/>
</dbReference>
<dbReference type="SMART" id="SM00028">
    <property type="entry name" value="TPR"/>
    <property type="match status" value="3"/>
</dbReference>
<proteinExistence type="predicted"/>
<sequence>MTSGVARVARKTATMDPGPGAPAGAVPGLERLPAAPTLFVGRRAELAALRAAAARPASGRCPVLVLAGRPGSGRTVLAARFARTVAADYPDGVLFVRLSAPDGGRVPPARAARLLLEQLDPQTAVPLPGTGEDGRDEPGCVALREALAGLRVLLVLDDVRDAGQVWPLLADEPGCLVLATTAGPLTGIEDIDPVILGGLDRQASGELLADLVGGTRISCDPVGGADLAEACASRPAALRLMAGWLRGNPKIAVTEAARELNRVVGEETAVTGAVAEPAAGGEAAAVASAKEKEKEKGRAPKKKEGERAAKASGAPSAGPAGAAGAAGPGGAARGPSGKAAPGKPAEGRAGEPAAAAAAVTESAGDPAAWVKPGPEPAEPVPVPDNDPLLGAFSLLYRGLPAAQARMLRTLTLAPAQTADPRTASALVGCPVPDAAATLAALAERELLGEEAPTADGTPRYRVPGRLYPRLVRLREQEDRPTETELARARLLERLVRLTESARALLDPAAGPGSGQDPLPAPLRLRSAAHAREWLLGERELLLGAVADAIGQGDLDGSAGRLVTALLRALPLTGAAAPTDLYRLHELVLTVAERNGRPRRASAALLNLGDLQASAGRWEQAAAHYRAALEHARRADDEPLCARALESAANCHRALGDAVRAADWYGRALGLRQALGDHAAEARLLARVAEAHTAQRRFDEADREYRAALAVLRRLGDERGLEAVGGALADLRERVDAGW</sequence>
<dbReference type="InterPro" id="IPR041664">
    <property type="entry name" value="AAA_16"/>
</dbReference>
<evidence type="ECO:0000256" key="1">
    <source>
        <dbReference type="SAM" id="MobiDB-lite"/>
    </source>
</evidence>
<dbReference type="Gene3D" id="3.40.50.300">
    <property type="entry name" value="P-loop containing nucleotide triphosphate hydrolases"/>
    <property type="match status" value="1"/>
</dbReference>
<organism evidence="3 4">
    <name type="scientific">Kitasatospora xanthocidica</name>
    <dbReference type="NCBI Taxonomy" id="83382"/>
    <lineage>
        <taxon>Bacteria</taxon>
        <taxon>Bacillati</taxon>
        <taxon>Actinomycetota</taxon>
        <taxon>Actinomycetes</taxon>
        <taxon>Kitasatosporales</taxon>
        <taxon>Streptomycetaceae</taxon>
        <taxon>Kitasatospora</taxon>
    </lineage>
</organism>
<feature type="region of interest" description="Disordered" evidence="1">
    <location>
        <begin position="275"/>
        <end position="384"/>
    </location>
</feature>
<dbReference type="PRINTS" id="PR00364">
    <property type="entry name" value="DISEASERSIST"/>
</dbReference>
<reference evidence="3 4" key="1">
    <citation type="submission" date="2018-08" db="EMBL/GenBank/DDBJ databases">
        <title>Diversity &amp; Physiological Properties of Lignin-Decomposing Actinobacteria from Soil.</title>
        <authorList>
            <person name="Roh S.G."/>
            <person name="Kim S.B."/>
        </authorList>
    </citation>
    <scope>NUCLEOTIDE SEQUENCE [LARGE SCALE GENOMIC DNA]</scope>
    <source>
        <strain evidence="3 4">MMS17-GH009</strain>
    </source>
</reference>
<dbReference type="Gene3D" id="1.25.40.10">
    <property type="entry name" value="Tetratricopeptide repeat domain"/>
    <property type="match status" value="1"/>
</dbReference>
<name>A0A373A1F0_9ACTN</name>
<dbReference type="Pfam" id="PF13424">
    <property type="entry name" value="TPR_12"/>
    <property type="match status" value="1"/>
</dbReference>
<feature type="compositionally biased region" description="Low complexity" evidence="1">
    <location>
        <begin position="333"/>
        <end position="344"/>
    </location>
</feature>
<dbReference type="Proteomes" id="UP000263377">
    <property type="component" value="Unassembled WGS sequence"/>
</dbReference>
<dbReference type="SUPFAM" id="SSF52540">
    <property type="entry name" value="P-loop containing nucleoside triphosphate hydrolases"/>
    <property type="match status" value="1"/>
</dbReference>
<accession>A0A373A1F0</accession>
<feature type="compositionally biased region" description="Basic and acidic residues" evidence="1">
    <location>
        <begin position="289"/>
        <end position="309"/>
    </location>
</feature>
<dbReference type="SUPFAM" id="SSF48452">
    <property type="entry name" value="TPR-like"/>
    <property type="match status" value="1"/>
</dbReference>
<evidence type="ECO:0000259" key="2">
    <source>
        <dbReference type="Pfam" id="PF13191"/>
    </source>
</evidence>
<evidence type="ECO:0000313" key="3">
    <source>
        <dbReference type="EMBL" id="RGD61963.1"/>
    </source>
</evidence>
<feature type="compositionally biased region" description="Low complexity" evidence="1">
    <location>
        <begin position="275"/>
        <end position="288"/>
    </location>
</feature>
<dbReference type="InterPro" id="IPR027417">
    <property type="entry name" value="P-loop_NTPase"/>
</dbReference>
<dbReference type="AlphaFoldDB" id="A0A373A1F0"/>
<feature type="domain" description="Orc1-like AAA ATPase" evidence="2">
    <location>
        <begin position="39"/>
        <end position="160"/>
    </location>
</feature>
<feature type="region of interest" description="Disordered" evidence="1">
    <location>
        <begin position="1"/>
        <end position="27"/>
    </location>
</feature>
<dbReference type="InterPro" id="IPR011990">
    <property type="entry name" value="TPR-like_helical_dom_sf"/>
</dbReference>
<feature type="compositionally biased region" description="Low complexity" evidence="1">
    <location>
        <begin position="310"/>
        <end position="323"/>
    </location>
</feature>
<feature type="compositionally biased region" description="Pro residues" evidence="1">
    <location>
        <begin position="373"/>
        <end position="384"/>
    </location>
</feature>